<dbReference type="RefSeq" id="WP_206824896.1">
    <property type="nucleotide sequence ID" value="NZ_JAEMWU010000004.1"/>
</dbReference>
<dbReference type="EMBL" id="JAEMWU010000004">
    <property type="protein sequence ID" value="MBN8207072.1"/>
    <property type="molecule type" value="Genomic_DNA"/>
</dbReference>
<dbReference type="SUPFAM" id="SSF63882">
    <property type="entry name" value="MoeA N-terminal region -like"/>
    <property type="match status" value="1"/>
</dbReference>
<dbReference type="NCBIfam" id="TIGR00177">
    <property type="entry name" value="molyb_syn"/>
    <property type="match status" value="1"/>
</dbReference>
<dbReference type="InterPro" id="IPR038987">
    <property type="entry name" value="MoeA-like"/>
</dbReference>
<evidence type="ECO:0000313" key="9">
    <source>
        <dbReference type="EMBL" id="MBN8207072.1"/>
    </source>
</evidence>
<protein>
    <recommendedName>
        <fullName evidence="7">Molybdopterin molybdenumtransferase</fullName>
        <ecNumber evidence="7">2.10.1.1</ecNumber>
    </recommendedName>
</protein>
<dbReference type="SUPFAM" id="SSF63867">
    <property type="entry name" value="MoeA C-terminal domain-like"/>
    <property type="match status" value="1"/>
</dbReference>
<comment type="pathway">
    <text evidence="2 7">Cofactor biosynthesis; molybdopterin biosynthesis.</text>
</comment>
<dbReference type="NCBIfam" id="NF045515">
    <property type="entry name" value="Glp_gephyrin"/>
    <property type="match status" value="1"/>
</dbReference>
<dbReference type="SUPFAM" id="SSF53218">
    <property type="entry name" value="Molybdenum cofactor biosynthesis proteins"/>
    <property type="match status" value="1"/>
</dbReference>
<dbReference type="Pfam" id="PF03454">
    <property type="entry name" value="MoeA_C"/>
    <property type="match status" value="1"/>
</dbReference>
<evidence type="ECO:0000256" key="1">
    <source>
        <dbReference type="ARBA" id="ARBA00002901"/>
    </source>
</evidence>
<dbReference type="InterPro" id="IPR001453">
    <property type="entry name" value="MoaB/Mog_dom"/>
</dbReference>
<evidence type="ECO:0000256" key="6">
    <source>
        <dbReference type="ARBA" id="ARBA00047317"/>
    </source>
</evidence>
<dbReference type="Gene3D" id="2.170.190.11">
    <property type="entry name" value="Molybdopterin biosynthesis moea protein, domain 3"/>
    <property type="match status" value="1"/>
</dbReference>
<dbReference type="Pfam" id="PF00994">
    <property type="entry name" value="MoCF_biosynth"/>
    <property type="match status" value="1"/>
</dbReference>
<dbReference type="Gene3D" id="2.40.340.10">
    <property type="entry name" value="MoeA, C-terminal, domain IV"/>
    <property type="match status" value="1"/>
</dbReference>
<dbReference type="Pfam" id="PF03453">
    <property type="entry name" value="MoeA_N"/>
    <property type="match status" value="1"/>
</dbReference>
<dbReference type="Proteomes" id="UP000664385">
    <property type="component" value="Unassembled WGS sequence"/>
</dbReference>
<keyword evidence="7" id="KW-0808">Transferase</keyword>
<dbReference type="PANTHER" id="PTHR10192:SF5">
    <property type="entry name" value="GEPHYRIN"/>
    <property type="match status" value="1"/>
</dbReference>
<evidence type="ECO:0000256" key="3">
    <source>
        <dbReference type="ARBA" id="ARBA00010763"/>
    </source>
</evidence>
<dbReference type="PANTHER" id="PTHR10192">
    <property type="entry name" value="MOLYBDOPTERIN BIOSYNTHESIS PROTEIN"/>
    <property type="match status" value="1"/>
</dbReference>
<evidence type="ECO:0000256" key="4">
    <source>
        <dbReference type="ARBA" id="ARBA00022505"/>
    </source>
</evidence>
<keyword evidence="4 7" id="KW-0500">Molybdenum</keyword>
<organism evidence="9 10">
    <name type="scientific">Microbacterium esteraromaticum</name>
    <dbReference type="NCBI Taxonomy" id="57043"/>
    <lineage>
        <taxon>Bacteria</taxon>
        <taxon>Bacillati</taxon>
        <taxon>Actinomycetota</taxon>
        <taxon>Actinomycetes</taxon>
        <taxon>Micrococcales</taxon>
        <taxon>Microbacteriaceae</taxon>
        <taxon>Microbacterium</taxon>
    </lineage>
</organism>
<keyword evidence="7" id="KW-0479">Metal-binding</keyword>
<dbReference type="InterPro" id="IPR036135">
    <property type="entry name" value="MoeA_linker/N_sf"/>
</dbReference>
<dbReference type="GO" id="GO:0061599">
    <property type="term" value="F:molybdopterin molybdotransferase activity"/>
    <property type="evidence" value="ECO:0007669"/>
    <property type="project" value="UniProtKB-UniRule"/>
</dbReference>
<evidence type="ECO:0000313" key="10">
    <source>
        <dbReference type="Proteomes" id="UP000664385"/>
    </source>
</evidence>
<dbReference type="GO" id="GO:0046872">
    <property type="term" value="F:metal ion binding"/>
    <property type="evidence" value="ECO:0007669"/>
    <property type="project" value="UniProtKB-UniRule"/>
</dbReference>
<evidence type="ECO:0000256" key="2">
    <source>
        <dbReference type="ARBA" id="ARBA00005046"/>
    </source>
</evidence>
<gene>
    <name evidence="9" type="ORF">JF543_14045</name>
</gene>
<dbReference type="CDD" id="cd00887">
    <property type="entry name" value="MoeA"/>
    <property type="match status" value="1"/>
</dbReference>
<comment type="caution">
    <text evidence="9">The sequence shown here is derived from an EMBL/GenBank/DDBJ whole genome shotgun (WGS) entry which is preliminary data.</text>
</comment>
<keyword evidence="7" id="KW-0460">Magnesium</keyword>
<dbReference type="SMART" id="SM00852">
    <property type="entry name" value="MoCF_biosynth"/>
    <property type="match status" value="1"/>
</dbReference>
<name>A0A939DY32_9MICO</name>
<dbReference type="GO" id="GO:0005829">
    <property type="term" value="C:cytosol"/>
    <property type="evidence" value="ECO:0007669"/>
    <property type="project" value="TreeGrafter"/>
</dbReference>
<dbReference type="InterPro" id="IPR005110">
    <property type="entry name" value="MoeA_linker/N"/>
</dbReference>
<dbReference type="AlphaFoldDB" id="A0A939DY32"/>
<accession>A0A939DY32</accession>
<dbReference type="InterPro" id="IPR036425">
    <property type="entry name" value="MoaB/Mog-like_dom_sf"/>
</dbReference>
<dbReference type="GO" id="GO:0006777">
    <property type="term" value="P:Mo-molybdopterin cofactor biosynthetic process"/>
    <property type="evidence" value="ECO:0007669"/>
    <property type="project" value="UniProtKB-UniRule"/>
</dbReference>
<dbReference type="InterPro" id="IPR005111">
    <property type="entry name" value="MoeA_C_domain_IV"/>
</dbReference>
<dbReference type="Gene3D" id="3.90.105.10">
    <property type="entry name" value="Molybdopterin biosynthesis moea protein, domain 2"/>
    <property type="match status" value="1"/>
</dbReference>
<evidence type="ECO:0000259" key="8">
    <source>
        <dbReference type="SMART" id="SM00852"/>
    </source>
</evidence>
<sequence length="411" mass="42456">MTYRAVEEQLALVLAAVRQHPPQRVAVDQAHGFTLAVDARAASAVPAFDNSAMDGFAVRRADVAAAAPDHPVTLRVVADVPAGSAHDPELRAGECARIMTGAAVPSGADAIVPFEDTVGGLADSQRHAAVLRAPVAGAYIRSIADDIAAGDVVLAAGAHLGARQLGALAGAGVATVEVSPRPRLAIVSTGSELVAPGRPLHRGQIPESNGILLAALAAEAGAEVALRRVISDDDHDGVADVIADAQRHGVDAVVFSGGVSAGAYEIVKQSLAHRMEFTSVGMQPGKPQGFGTTEQGMLLFGLPGNPVSAAVSFEVFVRPALLRMQRRTALHRPRLRLPAGAAWRTPPGRRQYLPAVIDRTDPARPLVRPASAGGSGSHLSVGLGVAEAYAIVPADTERVRAGDLIDVMELR</sequence>
<dbReference type="InterPro" id="IPR036688">
    <property type="entry name" value="MoeA_C_domain_IV_sf"/>
</dbReference>
<evidence type="ECO:0000256" key="5">
    <source>
        <dbReference type="ARBA" id="ARBA00023150"/>
    </source>
</evidence>
<comment type="function">
    <text evidence="1 7">Catalyzes the insertion of molybdate into adenylated molybdopterin with the concomitant release of AMP.</text>
</comment>
<evidence type="ECO:0000256" key="7">
    <source>
        <dbReference type="RuleBase" id="RU365090"/>
    </source>
</evidence>
<keyword evidence="5 7" id="KW-0501">Molybdenum cofactor biosynthesis</keyword>
<dbReference type="Gene3D" id="3.40.980.10">
    <property type="entry name" value="MoaB/Mog-like domain"/>
    <property type="match status" value="1"/>
</dbReference>
<proteinExistence type="inferred from homology"/>
<reference evidence="9" key="1">
    <citation type="submission" date="2020-12" db="EMBL/GenBank/DDBJ databases">
        <title>PHA producing bacteria isolated from mangrove.</title>
        <authorList>
            <person name="Zheng W."/>
            <person name="Yu S."/>
            <person name="Huang Y."/>
        </authorList>
    </citation>
    <scope>NUCLEOTIDE SEQUENCE</scope>
    <source>
        <strain evidence="9">GN8-5</strain>
    </source>
</reference>
<comment type="catalytic activity">
    <reaction evidence="6">
        <text>adenylyl-molybdopterin + molybdate = Mo-molybdopterin + AMP + H(+)</text>
        <dbReference type="Rhea" id="RHEA:35047"/>
        <dbReference type="ChEBI" id="CHEBI:15378"/>
        <dbReference type="ChEBI" id="CHEBI:36264"/>
        <dbReference type="ChEBI" id="CHEBI:62727"/>
        <dbReference type="ChEBI" id="CHEBI:71302"/>
        <dbReference type="ChEBI" id="CHEBI:456215"/>
        <dbReference type="EC" id="2.10.1.1"/>
    </reaction>
</comment>
<comment type="similarity">
    <text evidence="3 7">Belongs to the MoeA family.</text>
</comment>
<feature type="domain" description="MoaB/Mog" evidence="8">
    <location>
        <begin position="185"/>
        <end position="323"/>
    </location>
</feature>
<dbReference type="EC" id="2.10.1.1" evidence="7"/>
<comment type="cofactor">
    <cofactor evidence="7">
        <name>Mg(2+)</name>
        <dbReference type="ChEBI" id="CHEBI:18420"/>
    </cofactor>
</comment>